<evidence type="ECO:0000259" key="3">
    <source>
        <dbReference type="PROSITE" id="PS51671"/>
    </source>
</evidence>
<name>A0AAX4P8Y3_9CHLO</name>
<dbReference type="PANTHER" id="PTHR31096">
    <property type="entry name" value="ACT DOMAIN-CONTAINING PROTEIN ACR4-RELATED"/>
    <property type="match status" value="1"/>
</dbReference>
<dbReference type="Pfam" id="PF24926">
    <property type="entry name" value="ACT_ACR9_C"/>
    <property type="match status" value="1"/>
</dbReference>
<feature type="domain" description="ACT" evidence="3">
    <location>
        <begin position="121"/>
        <end position="195"/>
    </location>
</feature>
<dbReference type="EMBL" id="CP151506">
    <property type="protein sequence ID" value="WZN62682.1"/>
    <property type="molecule type" value="Genomic_DNA"/>
</dbReference>
<dbReference type="Pfam" id="PF24931">
    <property type="entry name" value="ACT_ACR9_3rd"/>
    <property type="match status" value="1"/>
</dbReference>
<dbReference type="Pfam" id="PF24914">
    <property type="entry name" value="ACR10_N"/>
    <property type="match status" value="1"/>
</dbReference>
<dbReference type="PANTHER" id="PTHR31096:SF65">
    <property type="entry name" value="ACT DOMAIN-CONTAINING PROTEIN ACR9"/>
    <property type="match status" value="1"/>
</dbReference>
<sequence length="489" mass="54554">MEASDAGTSYLELDKDDEVVEVEAHPSGDSAHVSISCSDATGLGCDIARVLFNFGLTVYNGDFSTDGRWCFVMLHVKPCFGSPPCATNWSLLKRNLLRFCSSEKTMRKAPASAYTGNKKFILQIEFQDRIGTLHNIIHSLWESELVVHKANISTSPDNTGLDVFYVSDKLDRLPRQARVSQIEENIANKIKDCSSLRVNCLAYPSSRLSSGNSSRLLTGTRDCKDSRSSLPLMKTLSNRERGGSRRSSNASQDLEMLPRFSISEILESLKVHADNLVSSTQTVFHIECPDRKGLMYDLFRITKDIGLQISYCKVTLDMNVCKADLFVHEEERQQKLTDEMIEFFCAEIKNAITSSILLKVENRHDAGGSQAVLLTEVVAVAPVDSGFRGRPRVLYDLTATFNQLGLSIFHAEMYTVEISGEVGDPSDRRYQEVHKFVIQDARGKPISSKRDLELVEKELYARLVGSGSDTSVRSTEFKKLANLLDYGVL</sequence>
<feature type="region of interest" description="Disordered" evidence="2">
    <location>
        <begin position="207"/>
        <end position="228"/>
    </location>
</feature>
<dbReference type="InterPro" id="IPR056805">
    <property type="entry name" value="ACT_ACR9/10_C"/>
</dbReference>
<organism evidence="4 5">
    <name type="scientific">Chloropicon roscoffensis</name>
    <dbReference type="NCBI Taxonomy" id="1461544"/>
    <lineage>
        <taxon>Eukaryota</taxon>
        <taxon>Viridiplantae</taxon>
        <taxon>Chlorophyta</taxon>
        <taxon>Chloropicophyceae</taxon>
        <taxon>Chloropicales</taxon>
        <taxon>Chloropicaceae</taxon>
        <taxon>Chloropicon</taxon>
    </lineage>
</organism>
<dbReference type="InterPro" id="IPR002912">
    <property type="entry name" value="ACT_dom"/>
</dbReference>
<dbReference type="InterPro" id="IPR056816">
    <property type="entry name" value="ACR2/9/10_N"/>
</dbReference>
<dbReference type="SUPFAM" id="SSF55021">
    <property type="entry name" value="ACT-like"/>
    <property type="match status" value="1"/>
</dbReference>
<dbReference type="Proteomes" id="UP001472866">
    <property type="component" value="Chromosome 06"/>
</dbReference>
<keyword evidence="1" id="KW-0677">Repeat</keyword>
<gene>
    <name evidence="4" type="ORF">HKI87_06g42240</name>
</gene>
<keyword evidence="5" id="KW-1185">Reference proteome</keyword>
<evidence type="ECO:0000313" key="4">
    <source>
        <dbReference type="EMBL" id="WZN62682.1"/>
    </source>
</evidence>
<accession>A0AAX4P8Y3</accession>
<dbReference type="InterPro" id="IPR045865">
    <property type="entry name" value="ACT-like_dom_sf"/>
</dbReference>
<evidence type="ECO:0000313" key="5">
    <source>
        <dbReference type="Proteomes" id="UP001472866"/>
    </source>
</evidence>
<dbReference type="InterPro" id="IPR040217">
    <property type="entry name" value="ACR1-12"/>
</dbReference>
<protein>
    <submittedName>
        <fullName evidence="4">ACT domain-containing protein</fullName>
    </submittedName>
</protein>
<reference evidence="4 5" key="1">
    <citation type="submission" date="2024-03" db="EMBL/GenBank/DDBJ databases">
        <title>Complete genome sequence of the green alga Chloropicon roscoffensis RCC1871.</title>
        <authorList>
            <person name="Lemieux C."/>
            <person name="Pombert J.-F."/>
            <person name="Otis C."/>
            <person name="Turmel M."/>
        </authorList>
    </citation>
    <scope>NUCLEOTIDE SEQUENCE [LARGE SCALE GENOMIC DNA]</scope>
    <source>
        <strain evidence="4 5">RCC1871</strain>
    </source>
</reference>
<evidence type="ECO:0000256" key="2">
    <source>
        <dbReference type="SAM" id="MobiDB-lite"/>
    </source>
</evidence>
<dbReference type="PROSITE" id="PS51671">
    <property type="entry name" value="ACT"/>
    <property type="match status" value="1"/>
</dbReference>
<dbReference type="AlphaFoldDB" id="A0AAX4P8Y3"/>
<dbReference type="CDD" id="cd04873">
    <property type="entry name" value="ACT_UUR-ACR-like"/>
    <property type="match status" value="1"/>
</dbReference>
<proteinExistence type="predicted"/>
<feature type="compositionally biased region" description="Low complexity" evidence="2">
    <location>
        <begin position="207"/>
        <end position="220"/>
    </location>
</feature>
<evidence type="ECO:0000256" key="1">
    <source>
        <dbReference type="ARBA" id="ARBA00022737"/>
    </source>
</evidence>